<dbReference type="InterPro" id="IPR017441">
    <property type="entry name" value="Protein_kinase_ATP_BS"/>
</dbReference>
<dbReference type="InterPro" id="IPR001245">
    <property type="entry name" value="Ser-Thr/Tyr_kinase_cat_dom"/>
</dbReference>
<dbReference type="PROSITE" id="PS00108">
    <property type="entry name" value="PROTEIN_KINASE_ST"/>
    <property type="match status" value="1"/>
</dbReference>
<dbReference type="AlphaFoldDB" id="A0A485LF54"/>
<dbReference type="Gene3D" id="1.10.510.10">
    <property type="entry name" value="Transferase(Phosphotransferase) domain 1"/>
    <property type="match status" value="1"/>
</dbReference>
<dbReference type="SMART" id="SM00220">
    <property type="entry name" value="S_TKc"/>
    <property type="match status" value="1"/>
</dbReference>
<sequence>MDTNATAAPPLTPTPSASTDVPTTTKIGPAPPSTTLRPNATASRNTTTLAPNTTRVPTTTKSLVPTGNLTPYPVGTTTSEPSTDLPSPLIAPLSASHLSTTTTAIIVVASLVAVGALVCVVKRCRKSASSGSISTSSGSRAKGRGLLFATAANDDDDDDGGCQTTEDPDYLDGGGRRVPPGALGARPSTPSAPFELDGHRGVITSPVASGRFFMTHHASMQETAFDWRGLDLVRLHSQDLQLDRRLGSGASGDIWLGTFQSRTRVAIKCLHSHKCTHDAIQHFIDEIALLASLHSPHVVELVGAAWTRPSTLQAVLEFMNRGDLRDWLAHTTCHETLWTTKLPWARDIADGLVYLHSMNIIHRDLKSRNVLLDSDKPAKLADFGISRGNADDLVTMTLGIGTCRWMAPEILNDSLYTTAVDIFSFGVVLSEMDTHDVPYADLLNSQGQPFADMTILRLVHQKQLRPTFSPHCPPWLHALAQQCMDQDPARRPRASEVAYVLHNRLRPTSDAA</sequence>
<keyword evidence="1" id="KW-0808">Transferase</keyword>
<dbReference type="Pfam" id="PF07714">
    <property type="entry name" value="PK_Tyr_Ser-Thr"/>
    <property type="match status" value="1"/>
</dbReference>
<feature type="binding site" evidence="4">
    <location>
        <position position="268"/>
    </location>
    <ligand>
        <name>ATP</name>
        <dbReference type="ChEBI" id="CHEBI:30616"/>
    </ligand>
</feature>
<evidence type="ECO:0000256" key="3">
    <source>
        <dbReference type="ARBA" id="ARBA00022840"/>
    </source>
</evidence>
<dbReference type="PRINTS" id="PR00109">
    <property type="entry name" value="TYRKINASE"/>
</dbReference>
<dbReference type="CDD" id="cd13999">
    <property type="entry name" value="STKc_MAP3K-like"/>
    <property type="match status" value="1"/>
</dbReference>
<dbReference type="PROSITE" id="PS00107">
    <property type="entry name" value="PROTEIN_KINASE_ATP"/>
    <property type="match status" value="1"/>
</dbReference>
<dbReference type="PANTHER" id="PTHR44329">
    <property type="entry name" value="SERINE/THREONINE-PROTEIN KINASE TNNI3K-RELATED"/>
    <property type="match status" value="1"/>
</dbReference>
<accession>A0A485LF54</accession>
<dbReference type="EMBL" id="CAADRA010006742">
    <property type="protein sequence ID" value="VFT96574.1"/>
    <property type="molecule type" value="Genomic_DNA"/>
</dbReference>
<dbReference type="GO" id="GO:0004674">
    <property type="term" value="F:protein serine/threonine kinase activity"/>
    <property type="evidence" value="ECO:0007669"/>
    <property type="project" value="UniProtKB-KW"/>
</dbReference>
<organism evidence="8 9">
    <name type="scientific">Aphanomyces stellatus</name>
    <dbReference type="NCBI Taxonomy" id="120398"/>
    <lineage>
        <taxon>Eukaryota</taxon>
        <taxon>Sar</taxon>
        <taxon>Stramenopiles</taxon>
        <taxon>Oomycota</taxon>
        <taxon>Saprolegniomycetes</taxon>
        <taxon>Saprolegniales</taxon>
        <taxon>Verrucalvaceae</taxon>
        <taxon>Aphanomyces</taxon>
    </lineage>
</organism>
<keyword evidence="1" id="KW-0723">Serine/threonine-protein kinase</keyword>
<proteinExistence type="predicted"/>
<keyword evidence="9" id="KW-1185">Reference proteome</keyword>
<feature type="compositionally biased region" description="Polar residues" evidence="5">
    <location>
        <begin position="33"/>
        <end position="70"/>
    </location>
</feature>
<evidence type="ECO:0000313" key="8">
    <source>
        <dbReference type="EMBL" id="VFT96574.1"/>
    </source>
</evidence>
<evidence type="ECO:0000256" key="1">
    <source>
        <dbReference type="ARBA" id="ARBA00022527"/>
    </source>
</evidence>
<feature type="region of interest" description="Disordered" evidence="5">
    <location>
        <begin position="1"/>
        <end position="70"/>
    </location>
</feature>
<dbReference type="PROSITE" id="PS50011">
    <property type="entry name" value="PROTEIN_KINASE_DOM"/>
    <property type="match status" value="1"/>
</dbReference>
<evidence type="ECO:0000259" key="6">
    <source>
        <dbReference type="PROSITE" id="PS50011"/>
    </source>
</evidence>
<dbReference type="EMBL" id="VJMH01006719">
    <property type="protein sequence ID" value="KAF0688506.1"/>
    <property type="molecule type" value="Genomic_DNA"/>
</dbReference>
<evidence type="ECO:0000313" key="9">
    <source>
        <dbReference type="Proteomes" id="UP000332933"/>
    </source>
</evidence>
<keyword evidence="3 4" id="KW-0067">ATP-binding</keyword>
<evidence type="ECO:0000256" key="5">
    <source>
        <dbReference type="SAM" id="MobiDB-lite"/>
    </source>
</evidence>
<feature type="domain" description="Protein kinase" evidence="6">
    <location>
        <begin position="240"/>
        <end position="505"/>
    </location>
</feature>
<dbReference type="InterPro" id="IPR000719">
    <property type="entry name" value="Prot_kinase_dom"/>
</dbReference>
<dbReference type="InterPro" id="IPR008271">
    <property type="entry name" value="Ser/Thr_kinase_AS"/>
</dbReference>
<evidence type="ECO:0000256" key="4">
    <source>
        <dbReference type="PROSITE-ProRule" id="PRU10141"/>
    </source>
</evidence>
<keyword evidence="2 4" id="KW-0547">Nucleotide-binding</keyword>
<dbReference type="OrthoDB" id="164695at2759"/>
<name>A0A485LF54_9STRA</name>
<keyword evidence="1" id="KW-0418">Kinase</keyword>
<feature type="region of interest" description="Disordered" evidence="5">
    <location>
        <begin position="151"/>
        <end position="195"/>
    </location>
</feature>
<feature type="compositionally biased region" description="Low complexity" evidence="5">
    <location>
        <begin position="1"/>
        <end position="19"/>
    </location>
</feature>
<reference evidence="7" key="2">
    <citation type="submission" date="2019-06" db="EMBL/GenBank/DDBJ databases">
        <title>Genomics analysis of Aphanomyces spp. identifies a new class of oomycete effector associated with host adaptation.</title>
        <authorList>
            <person name="Gaulin E."/>
        </authorList>
    </citation>
    <scope>NUCLEOTIDE SEQUENCE</scope>
    <source>
        <strain evidence="7">CBS 578.67</strain>
    </source>
</reference>
<evidence type="ECO:0000256" key="2">
    <source>
        <dbReference type="ARBA" id="ARBA00022741"/>
    </source>
</evidence>
<protein>
    <submittedName>
        <fullName evidence="8">Aste57867_19876 protein</fullName>
    </submittedName>
</protein>
<feature type="compositionally biased region" description="Acidic residues" evidence="5">
    <location>
        <begin position="153"/>
        <end position="170"/>
    </location>
</feature>
<dbReference type="SUPFAM" id="SSF56112">
    <property type="entry name" value="Protein kinase-like (PK-like)"/>
    <property type="match status" value="1"/>
</dbReference>
<dbReference type="GO" id="GO:0005524">
    <property type="term" value="F:ATP binding"/>
    <property type="evidence" value="ECO:0007669"/>
    <property type="project" value="UniProtKB-UniRule"/>
</dbReference>
<dbReference type="PANTHER" id="PTHR44329:SF214">
    <property type="entry name" value="PROTEIN KINASE DOMAIN-CONTAINING PROTEIN"/>
    <property type="match status" value="1"/>
</dbReference>
<dbReference type="InterPro" id="IPR011009">
    <property type="entry name" value="Kinase-like_dom_sf"/>
</dbReference>
<reference evidence="8 9" key="1">
    <citation type="submission" date="2019-03" db="EMBL/GenBank/DDBJ databases">
        <authorList>
            <person name="Gaulin E."/>
            <person name="Dumas B."/>
        </authorList>
    </citation>
    <scope>NUCLEOTIDE SEQUENCE [LARGE SCALE GENOMIC DNA]</scope>
    <source>
        <strain evidence="8">CBS 568.67</strain>
    </source>
</reference>
<dbReference type="Proteomes" id="UP000332933">
    <property type="component" value="Unassembled WGS sequence"/>
</dbReference>
<evidence type="ECO:0000313" key="7">
    <source>
        <dbReference type="EMBL" id="KAF0688506.1"/>
    </source>
</evidence>
<dbReference type="InterPro" id="IPR051681">
    <property type="entry name" value="Ser/Thr_Kinases-Pseudokinases"/>
</dbReference>
<gene>
    <name evidence="8" type="primary">Aste57867_19876</name>
    <name evidence="7" type="ORF">As57867_019810</name>
    <name evidence="8" type="ORF">ASTE57867_19876</name>
</gene>